<comment type="caution">
    <text evidence="1">The sequence shown here is derived from an EMBL/GenBank/DDBJ whole genome shotgun (WGS) entry which is preliminary data.</text>
</comment>
<evidence type="ECO:0000313" key="1">
    <source>
        <dbReference type="EMBL" id="GLK75061.1"/>
    </source>
</evidence>
<dbReference type="Proteomes" id="UP001143364">
    <property type="component" value="Unassembled WGS sequence"/>
</dbReference>
<dbReference type="EMBL" id="BSFK01000004">
    <property type="protein sequence ID" value="GLK75061.1"/>
    <property type="molecule type" value="Genomic_DNA"/>
</dbReference>
<reference evidence="1" key="1">
    <citation type="journal article" date="2014" name="Int. J. Syst. Evol. Microbiol.">
        <title>Complete genome sequence of Corynebacterium casei LMG S-19264T (=DSM 44701T), isolated from a smear-ripened cheese.</title>
        <authorList>
            <consortium name="US DOE Joint Genome Institute (JGI-PGF)"/>
            <person name="Walter F."/>
            <person name="Albersmeier A."/>
            <person name="Kalinowski J."/>
            <person name="Ruckert C."/>
        </authorList>
    </citation>
    <scope>NUCLEOTIDE SEQUENCE</scope>
    <source>
        <strain evidence="1">VKM B-2555</strain>
    </source>
</reference>
<proteinExistence type="predicted"/>
<gene>
    <name evidence="1" type="ORF">GCM10008171_03150</name>
</gene>
<dbReference type="AlphaFoldDB" id="A0A9W6JCN2"/>
<sequence>MPERAPANRFYHSAKISEAQFRRVLWSFVIDEPLAQASRRTGLSANSLSGIYAKLRVFFTELGVFRDIYEGGDPRDGTPKGEDFEGFEYRLIPFHFARVNAKRRTKSTSIRAESAHSGS</sequence>
<dbReference type="RefSeq" id="WP_271203036.1">
    <property type="nucleotide sequence ID" value="NZ_BSFK01000004.1"/>
</dbReference>
<reference evidence="1" key="2">
    <citation type="submission" date="2023-01" db="EMBL/GenBank/DDBJ databases">
        <authorList>
            <person name="Sun Q."/>
            <person name="Evtushenko L."/>
        </authorList>
    </citation>
    <scope>NUCLEOTIDE SEQUENCE</scope>
    <source>
        <strain evidence="1">VKM B-2555</strain>
    </source>
</reference>
<evidence type="ECO:0000313" key="2">
    <source>
        <dbReference type="Proteomes" id="UP001143364"/>
    </source>
</evidence>
<organism evidence="1 2">
    <name type="scientific">Methylopila jiangsuensis</name>
    <dbReference type="NCBI Taxonomy" id="586230"/>
    <lineage>
        <taxon>Bacteria</taxon>
        <taxon>Pseudomonadati</taxon>
        <taxon>Pseudomonadota</taxon>
        <taxon>Alphaproteobacteria</taxon>
        <taxon>Hyphomicrobiales</taxon>
        <taxon>Methylopilaceae</taxon>
        <taxon>Methylopila</taxon>
    </lineage>
</organism>
<name>A0A9W6JCN2_9HYPH</name>
<accession>A0A9W6JCN2</accession>
<keyword evidence="2" id="KW-1185">Reference proteome</keyword>
<protein>
    <submittedName>
        <fullName evidence="1">Uncharacterized protein</fullName>
    </submittedName>
</protein>